<dbReference type="InterPro" id="IPR011992">
    <property type="entry name" value="EF-hand-dom_pair"/>
</dbReference>
<gene>
    <name evidence="2" type="ORF">GDO81_029136</name>
</gene>
<dbReference type="Gene3D" id="1.10.238.10">
    <property type="entry name" value="EF-hand"/>
    <property type="match status" value="1"/>
</dbReference>
<dbReference type="Pfam" id="PF12763">
    <property type="entry name" value="EH"/>
    <property type="match status" value="1"/>
</dbReference>
<evidence type="ECO:0000313" key="2">
    <source>
        <dbReference type="EMBL" id="KAG8541409.1"/>
    </source>
</evidence>
<dbReference type="PANTHER" id="PTHR11216:SF29">
    <property type="entry name" value="INTERSECTIN-2"/>
    <property type="match status" value="1"/>
</dbReference>
<dbReference type="PANTHER" id="PTHR11216">
    <property type="entry name" value="EH DOMAIN"/>
    <property type="match status" value="1"/>
</dbReference>
<accession>A0AAV6Z1Z3</accession>
<dbReference type="InterPro" id="IPR000261">
    <property type="entry name" value="EH_dom"/>
</dbReference>
<name>A0AAV6Z1Z3_ENGPU</name>
<dbReference type="EMBL" id="WNYA01007701">
    <property type="protein sequence ID" value="KAG8541409.1"/>
    <property type="molecule type" value="Genomic_DNA"/>
</dbReference>
<feature type="domain" description="EH" evidence="1">
    <location>
        <begin position="26"/>
        <end position="67"/>
    </location>
</feature>
<dbReference type="GO" id="GO:0150007">
    <property type="term" value="P:clathrin-dependent synaptic vesicle endocytosis"/>
    <property type="evidence" value="ECO:0007669"/>
    <property type="project" value="TreeGrafter"/>
</dbReference>
<keyword evidence="3" id="KW-1185">Reference proteome</keyword>
<dbReference type="GO" id="GO:0060090">
    <property type="term" value="F:molecular adaptor activity"/>
    <property type="evidence" value="ECO:0007669"/>
    <property type="project" value="TreeGrafter"/>
</dbReference>
<dbReference type="Proteomes" id="UP000824782">
    <property type="component" value="Unassembled WGS sequence"/>
</dbReference>
<dbReference type="GO" id="GO:0097708">
    <property type="term" value="C:intracellular vesicle"/>
    <property type="evidence" value="ECO:0007669"/>
    <property type="project" value="TreeGrafter"/>
</dbReference>
<comment type="caution">
    <text evidence="2">The sequence shown here is derived from an EMBL/GenBank/DDBJ whole genome shotgun (WGS) entry which is preliminary data.</text>
</comment>
<evidence type="ECO:0000259" key="1">
    <source>
        <dbReference type="PROSITE" id="PS50031"/>
    </source>
</evidence>
<dbReference type="PROSITE" id="PS50031">
    <property type="entry name" value="EH"/>
    <property type="match status" value="1"/>
</dbReference>
<dbReference type="GO" id="GO:0042734">
    <property type="term" value="C:presynaptic membrane"/>
    <property type="evidence" value="ECO:0007669"/>
    <property type="project" value="TreeGrafter"/>
</dbReference>
<organism evidence="2 3">
    <name type="scientific">Engystomops pustulosus</name>
    <name type="common">Tungara frog</name>
    <name type="synonym">Physalaemus pustulosus</name>
    <dbReference type="NCBI Taxonomy" id="76066"/>
    <lineage>
        <taxon>Eukaryota</taxon>
        <taxon>Metazoa</taxon>
        <taxon>Chordata</taxon>
        <taxon>Craniata</taxon>
        <taxon>Vertebrata</taxon>
        <taxon>Euteleostomi</taxon>
        <taxon>Amphibia</taxon>
        <taxon>Batrachia</taxon>
        <taxon>Anura</taxon>
        <taxon>Neobatrachia</taxon>
        <taxon>Hyloidea</taxon>
        <taxon>Leptodactylidae</taxon>
        <taxon>Leiuperinae</taxon>
        <taxon>Engystomops</taxon>
    </lineage>
</organism>
<evidence type="ECO:0000313" key="3">
    <source>
        <dbReference type="Proteomes" id="UP000824782"/>
    </source>
</evidence>
<protein>
    <recommendedName>
        <fullName evidence="1">EH domain-containing protein</fullName>
    </recommendedName>
</protein>
<dbReference type="SUPFAM" id="SSF47473">
    <property type="entry name" value="EF-hand"/>
    <property type="match status" value="1"/>
</dbReference>
<dbReference type="GO" id="GO:0005737">
    <property type="term" value="C:cytoplasm"/>
    <property type="evidence" value="ECO:0007669"/>
    <property type="project" value="TreeGrafter"/>
</dbReference>
<sequence>MLRNTMPHFPMALNGGPNMWAITTEERAKHDQQFSSLKPIGGLITGEQARTFFLQSGLPPAVLAEIW</sequence>
<proteinExistence type="predicted"/>
<reference evidence="2" key="1">
    <citation type="thesis" date="2020" institute="ProQuest LLC" country="789 East Eisenhower Parkway, Ann Arbor, MI, USA">
        <title>Comparative Genomics and Chromosome Evolution.</title>
        <authorList>
            <person name="Mudd A.B."/>
        </authorList>
    </citation>
    <scope>NUCLEOTIDE SEQUENCE</scope>
    <source>
        <strain evidence="2">237g6f4</strain>
        <tissue evidence="2">Blood</tissue>
    </source>
</reference>
<dbReference type="AlphaFoldDB" id="A0AAV6Z1Z3"/>